<name>A0AAN9R2A4_PHACN</name>
<keyword evidence="1" id="KW-0472">Membrane</keyword>
<dbReference type="AlphaFoldDB" id="A0AAN9R2A4"/>
<feature type="transmembrane region" description="Helical" evidence="1">
    <location>
        <begin position="26"/>
        <end position="48"/>
    </location>
</feature>
<evidence type="ECO:0000313" key="3">
    <source>
        <dbReference type="Proteomes" id="UP001374584"/>
    </source>
</evidence>
<evidence type="ECO:0000313" key="2">
    <source>
        <dbReference type="EMBL" id="KAK7355564.1"/>
    </source>
</evidence>
<evidence type="ECO:0000256" key="1">
    <source>
        <dbReference type="SAM" id="Phobius"/>
    </source>
</evidence>
<dbReference type="Proteomes" id="UP001374584">
    <property type="component" value="Unassembled WGS sequence"/>
</dbReference>
<comment type="caution">
    <text evidence="2">The sequence shown here is derived from an EMBL/GenBank/DDBJ whole genome shotgun (WGS) entry which is preliminary data.</text>
</comment>
<proteinExistence type="predicted"/>
<accession>A0AAN9R2A4</accession>
<keyword evidence="1" id="KW-1133">Transmembrane helix</keyword>
<organism evidence="2 3">
    <name type="scientific">Phaseolus coccineus</name>
    <name type="common">Scarlet runner bean</name>
    <name type="synonym">Phaseolus multiflorus</name>
    <dbReference type="NCBI Taxonomy" id="3886"/>
    <lineage>
        <taxon>Eukaryota</taxon>
        <taxon>Viridiplantae</taxon>
        <taxon>Streptophyta</taxon>
        <taxon>Embryophyta</taxon>
        <taxon>Tracheophyta</taxon>
        <taxon>Spermatophyta</taxon>
        <taxon>Magnoliopsida</taxon>
        <taxon>eudicotyledons</taxon>
        <taxon>Gunneridae</taxon>
        <taxon>Pentapetalae</taxon>
        <taxon>rosids</taxon>
        <taxon>fabids</taxon>
        <taxon>Fabales</taxon>
        <taxon>Fabaceae</taxon>
        <taxon>Papilionoideae</taxon>
        <taxon>50 kb inversion clade</taxon>
        <taxon>NPAAA clade</taxon>
        <taxon>indigoferoid/millettioid clade</taxon>
        <taxon>Phaseoleae</taxon>
        <taxon>Phaseolus</taxon>
    </lineage>
</organism>
<gene>
    <name evidence="2" type="ORF">VNO80_14823</name>
</gene>
<keyword evidence="3" id="KW-1185">Reference proteome</keyword>
<sequence length="66" mass="7770">MYLKFDQNINSHIAVSDRYFSFLVAFYYNIFVSLSGHLSINYAVYFVFYSRNAAYDSSIWIISCVN</sequence>
<keyword evidence="1" id="KW-0812">Transmembrane</keyword>
<dbReference type="EMBL" id="JAYMYR010000006">
    <property type="protein sequence ID" value="KAK7355564.1"/>
    <property type="molecule type" value="Genomic_DNA"/>
</dbReference>
<reference evidence="2 3" key="1">
    <citation type="submission" date="2024-01" db="EMBL/GenBank/DDBJ databases">
        <title>The genomes of 5 underutilized Papilionoideae crops provide insights into root nodulation and disease resistanc.</title>
        <authorList>
            <person name="Jiang F."/>
        </authorList>
    </citation>
    <scope>NUCLEOTIDE SEQUENCE [LARGE SCALE GENOMIC DNA]</scope>
    <source>
        <strain evidence="2">JINMINGXINNONG_FW02</strain>
        <tissue evidence="2">Leaves</tissue>
    </source>
</reference>
<protein>
    <submittedName>
        <fullName evidence="2">Uncharacterized protein</fullName>
    </submittedName>
</protein>